<organism evidence="1">
    <name type="scientific">marine sediment metagenome</name>
    <dbReference type="NCBI Taxonomy" id="412755"/>
    <lineage>
        <taxon>unclassified sequences</taxon>
        <taxon>metagenomes</taxon>
        <taxon>ecological metagenomes</taxon>
    </lineage>
</organism>
<feature type="non-terminal residue" evidence="1">
    <location>
        <position position="1"/>
    </location>
</feature>
<dbReference type="EMBL" id="BARV01043269">
    <property type="protein sequence ID" value="GAI55373.1"/>
    <property type="molecule type" value="Genomic_DNA"/>
</dbReference>
<name>X1PHP1_9ZZZZ</name>
<proteinExistence type="predicted"/>
<evidence type="ECO:0000313" key="1">
    <source>
        <dbReference type="EMBL" id="GAI55373.1"/>
    </source>
</evidence>
<comment type="caution">
    <text evidence="1">The sequence shown here is derived from an EMBL/GenBank/DDBJ whole genome shotgun (WGS) entry which is preliminary data.</text>
</comment>
<protein>
    <submittedName>
        <fullName evidence="1">Uncharacterized protein</fullName>
    </submittedName>
</protein>
<dbReference type="AlphaFoldDB" id="X1PHP1"/>
<sequence length="57" mass="6385">HPTPHHTWLGAFRLERKLQGFLLRFNSVANSVSGYTGNNGRTARKSSAIDAVNDRYV</sequence>
<gene>
    <name evidence="1" type="ORF">S06H3_64664</name>
</gene>
<accession>X1PHP1</accession>
<reference evidence="1" key="1">
    <citation type="journal article" date="2014" name="Front. Microbiol.">
        <title>High frequency of phylogenetically diverse reductive dehalogenase-homologous genes in deep subseafloor sedimentary metagenomes.</title>
        <authorList>
            <person name="Kawai M."/>
            <person name="Futagami T."/>
            <person name="Toyoda A."/>
            <person name="Takaki Y."/>
            <person name="Nishi S."/>
            <person name="Hori S."/>
            <person name="Arai W."/>
            <person name="Tsubouchi T."/>
            <person name="Morono Y."/>
            <person name="Uchiyama I."/>
            <person name="Ito T."/>
            <person name="Fujiyama A."/>
            <person name="Inagaki F."/>
            <person name="Takami H."/>
        </authorList>
    </citation>
    <scope>NUCLEOTIDE SEQUENCE</scope>
    <source>
        <strain evidence="1">Expedition CK06-06</strain>
    </source>
</reference>